<dbReference type="EMBL" id="KF900479">
    <property type="protein sequence ID" value="AIE96431.1"/>
    <property type="molecule type" value="Genomic_DNA"/>
</dbReference>
<proteinExistence type="predicted"/>
<sequence length="75" mass="8909">MRDTGGHETMRPVIRTTLEIAGMDFDIEVCLKDRSLMRHRFIIGRRFLREHFCVHPGRQCIHSSERTIPRIALEY</sequence>
<dbReference type="SUPFAM" id="SSF50630">
    <property type="entry name" value="Acid proteases"/>
    <property type="match status" value="1"/>
</dbReference>
<dbReference type="InterPro" id="IPR008503">
    <property type="entry name" value="Asp_endopeptidase"/>
</dbReference>
<dbReference type="Pfam" id="PF05618">
    <property type="entry name" value="Zn_protease"/>
    <property type="match status" value="1"/>
</dbReference>
<name>A0A075G3U0_9EURY</name>
<feature type="domain" description="Retropepsin-like aspartic endopeptidase" evidence="1">
    <location>
        <begin position="2"/>
        <end position="63"/>
    </location>
</feature>
<evidence type="ECO:0000313" key="2">
    <source>
        <dbReference type="EMBL" id="AIE96431.1"/>
    </source>
</evidence>
<dbReference type="PANTHER" id="PTHR38037:SF2">
    <property type="entry name" value="ATP-DEPENDENT ZINC PROTEASE DOMAIN-CONTAINING PROTEIN-RELATED"/>
    <property type="match status" value="1"/>
</dbReference>
<dbReference type="AlphaFoldDB" id="A0A075G3U0"/>
<dbReference type="PANTHER" id="PTHR38037">
    <property type="entry name" value="ZN_PROTEASE DOMAIN-CONTAINING PROTEIN"/>
    <property type="match status" value="1"/>
</dbReference>
<protein>
    <recommendedName>
        <fullName evidence="1">Retropepsin-like aspartic endopeptidase domain-containing protein</fullName>
    </recommendedName>
</protein>
<reference evidence="2" key="1">
    <citation type="journal article" date="2014" name="Genome Biol. Evol.">
        <title>Pangenome evidence for extensive interdomain horizontal transfer affecting lineage core and shell genes in uncultured planktonic thaumarchaeota and euryarchaeota.</title>
        <authorList>
            <person name="Deschamps P."/>
            <person name="Zivanovic Y."/>
            <person name="Moreira D."/>
            <person name="Rodriguez-Valera F."/>
            <person name="Lopez-Garcia P."/>
        </authorList>
    </citation>
    <scope>NUCLEOTIDE SEQUENCE</scope>
</reference>
<dbReference type="Gene3D" id="2.40.70.10">
    <property type="entry name" value="Acid Proteases"/>
    <property type="match status" value="1"/>
</dbReference>
<evidence type="ECO:0000259" key="1">
    <source>
        <dbReference type="Pfam" id="PF05618"/>
    </source>
</evidence>
<accession>A0A075G3U0</accession>
<organism evidence="2">
    <name type="scientific">uncultured marine group II/III euryarchaeote AD1000_79_C02</name>
    <dbReference type="NCBI Taxonomy" id="1457812"/>
    <lineage>
        <taxon>Archaea</taxon>
        <taxon>Methanobacteriati</taxon>
        <taxon>Methanobacteriota</taxon>
        <taxon>environmental samples</taxon>
    </lineage>
</organism>
<dbReference type="InterPro" id="IPR021109">
    <property type="entry name" value="Peptidase_aspartic_dom_sf"/>
</dbReference>